<accession>A0A6J5VDG3</accession>
<dbReference type="AlphaFoldDB" id="A0A6J5VDG3"/>
<protein>
    <recommendedName>
        <fullName evidence="1">Small acidic protein-like domain-containing protein</fullName>
    </recommendedName>
</protein>
<proteinExistence type="predicted"/>
<name>A0A6J5VDG3_PRUAR</name>
<dbReference type="InterPro" id="IPR028124">
    <property type="entry name" value="SMAP_dom"/>
</dbReference>
<sequence length="186" mass="21499">MINRNLIGVGPVGCMTADQKKKLLWGNKKSTTAEEVGHRWDTTLFSDRERQEKFNKLMGVKGEVKVEQKPENEDQKQKELQMDLEKQYTAGLRRRDGRTVGLEIESKYWGEERMNKGGGRVAGRKWKKCLWNEFQYCQACNDCWGSGMESVYGCGWLQPTSLRRNHSFTGHVFSIKKKRTTVRTAS</sequence>
<dbReference type="PANTHER" id="PTHR22426">
    <property type="entry name" value="ARGININE_SERINE-RICH COILED-COIL PROTEIN 2"/>
    <property type="match status" value="1"/>
</dbReference>
<evidence type="ECO:0000313" key="2">
    <source>
        <dbReference type="EMBL" id="CAB4286281.1"/>
    </source>
</evidence>
<reference evidence="2 3" key="1">
    <citation type="submission" date="2020-05" db="EMBL/GenBank/DDBJ databases">
        <authorList>
            <person name="Campoy J."/>
            <person name="Schneeberger K."/>
            <person name="Spophaly S."/>
        </authorList>
    </citation>
    <scope>NUCLEOTIDE SEQUENCE [LARGE SCALE GENOMIC DNA]</scope>
    <source>
        <strain evidence="2">PruArmRojPasFocal</strain>
    </source>
</reference>
<dbReference type="Proteomes" id="UP000507222">
    <property type="component" value="Unassembled WGS sequence"/>
</dbReference>
<dbReference type="PANTHER" id="PTHR22426:SF2">
    <property type="entry name" value="ARGININE_SERINE-RICH COILED-COIL PROTEIN 2"/>
    <property type="match status" value="1"/>
</dbReference>
<evidence type="ECO:0000259" key="1">
    <source>
        <dbReference type="Pfam" id="PF15477"/>
    </source>
</evidence>
<dbReference type="Pfam" id="PF15477">
    <property type="entry name" value="SMAP"/>
    <property type="match status" value="1"/>
</dbReference>
<organism evidence="2 3">
    <name type="scientific">Prunus armeniaca</name>
    <name type="common">Apricot</name>
    <name type="synonym">Armeniaca vulgaris</name>
    <dbReference type="NCBI Taxonomy" id="36596"/>
    <lineage>
        <taxon>Eukaryota</taxon>
        <taxon>Viridiplantae</taxon>
        <taxon>Streptophyta</taxon>
        <taxon>Embryophyta</taxon>
        <taxon>Tracheophyta</taxon>
        <taxon>Spermatophyta</taxon>
        <taxon>Magnoliopsida</taxon>
        <taxon>eudicotyledons</taxon>
        <taxon>Gunneridae</taxon>
        <taxon>Pentapetalae</taxon>
        <taxon>rosids</taxon>
        <taxon>fabids</taxon>
        <taxon>Rosales</taxon>
        <taxon>Rosaceae</taxon>
        <taxon>Amygdaloideae</taxon>
        <taxon>Amygdaleae</taxon>
        <taxon>Prunus</taxon>
    </lineage>
</organism>
<feature type="domain" description="Small acidic protein-like" evidence="1">
    <location>
        <begin position="40"/>
        <end position="102"/>
    </location>
</feature>
<dbReference type="EMBL" id="CAEKDK010000007">
    <property type="protein sequence ID" value="CAB4286281.1"/>
    <property type="molecule type" value="Genomic_DNA"/>
</dbReference>
<evidence type="ECO:0000313" key="3">
    <source>
        <dbReference type="Proteomes" id="UP000507222"/>
    </source>
</evidence>
<gene>
    <name evidence="2" type="ORF">CURHAP_LOCUS43313</name>
</gene>